<evidence type="ECO:0000313" key="2">
    <source>
        <dbReference type="Proteomes" id="UP001465976"/>
    </source>
</evidence>
<organism evidence="1 2">
    <name type="scientific">Marasmius crinis-equi</name>
    <dbReference type="NCBI Taxonomy" id="585013"/>
    <lineage>
        <taxon>Eukaryota</taxon>
        <taxon>Fungi</taxon>
        <taxon>Dikarya</taxon>
        <taxon>Basidiomycota</taxon>
        <taxon>Agaricomycotina</taxon>
        <taxon>Agaricomycetes</taxon>
        <taxon>Agaricomycetidae</taxon>
        <taxon>Agaricales</taxon>
        <taxon>Marasmiineae</taxon>
        <taxon>Marasmiaceae</taxon>
        <taxon>Marasmius</taxon>
    </lineage>
</organism>
<reference evidence="1 2" key="1">
    <citation type="submission" date="2024-02" db="EMBL/GenBank/DDBJ databases">
        <title>A draft genome for the cacao thread blight pathogen Marasmius crinis-equi.</title>
        <authorList>
            <person name="Cohen S.P."/>
            <person name="Baruah I.K."/>
            <person name="Amoako-Attah I."/>
            <person name="Bukari Y."/>
            <person name="Meinhardt L.W."/>
            <person name="Bailey B.A."/>
        </authorList>
    </citation>
    <scope>NUCLEOTIDE SEQUENCE [LARGE SCALE GENOMIC DNA]</scope>
    <source>
        <strain evidence="1 2">GH-76</strain>
    </source>
</reference>
<protein>
    <recommendedName>
        <fullName evidence="3">F-box domain-containing protein</fullName>
    </recommendedName>
</protein>
<proteinExistence type="predicted"/>
<accession>A0ABR3FS43</accession>
<name>A0ABR3FS43_9AGAR</name>
<keyword evidence="2" id="KW-1185">Reference proteome</keyword>
<evidence type="ECO:0000313" key="1">
    <source>
        <dbReference type="EMBL" id="KAL0577998.1"/>
    </source>
</evidence>
<sequence length="396" mass="45230">MSGLREKLLRRGKSLGEKPSLNDLFECLPGELRNEIVRVMGARDRVQFLRSTKSFKKLVEPCHNILYNIDGFLSKFFNPRNTLTFLRVQTRTQAIIGGSSGQEFFDHKESLGPLKLYVVGWRSSLLTQFLPTTGYVASEDQPPFKLESVSQVTIYTQAGRPDIQVHLTKFGILLPILEQPFSCLMAFMTSTEAIHLFPNSALQHREAVVNSRGGKDDCYDAIVQRLEKDGYTTYNQPSDRERYRGLPEADWTYENTYYSEFRYRRRVGDNRTLVVELGDDGLLHLNSLLDTMDSLVRRNSWAHDEEPAPIGFIQRGQPPVLEWSYIVGRYCRSNDILVQHGLSGHTGGNFCVEFDDPEEEDLSLQNPPTISAPCPTCAQGYDSENEYWCTEDEERT</sequence>
<gene>
    <name evidence="1" type="ORF">V5O48_004001</name>
</gene>
<dbReference type="Proteomes" id="UP001465976">
    <property type="component" value="Unassembled WGS sequence"/>
</dbReference>
<evidence type="ECO:0008006" key="3">
    <source>
        <dbReference type="Google" id="ProtNLM"/>
    </source>
</evidence>
<comment type="caution">
    <text evidence="1">The sequence shown here is derived from an EMBL/GenBank/DDBJ whole genome shotgun (WGS) entry which is preliminary data.</text>
</comment>
<dbReference type="EMBL" id="JBAHYK010000125">
    <property type="protein sequence ID" value="KAL0577998.1"/>
    <property type="molecule type" value="Genomic_DNA"/>
</dbReference>